<feature type="transmembrane region" description="Helical" evidence="1">
    <location>
        <begin position="260"/>
        <end position="281"/>
    </location>
</feature>
<dbReference type="PANTHER" id="PTHR35342">
    <property type="entry name" value="TRICARBOXYLIC TRANSPORT PROTEIN"/>
    <property type="match status" value="1"/>
</dbReference>
<dbReference type="Proteomes" id="UP000006034">
    <property type="component" value="Unassembled WGS sequence"/>
</dbReference>
<accession>E5YAP8</accession>
<dbReference type="EMBL" id="ADCP02000001">
    <property type="protein sequence ID" value="EFV42952.1"/>
    <property type="molecule type" value="Genomic_DNA"/>
</dbReference>
<name>E5YAP8_BILW3</name>
<evidence type="ECO:0000313" key="4">
    <source>
        <dbReference type="Proteomes" id="UP000006034"/>
    </source>
</evidence>
<evidence type="ECO:0000259" key="2">
    <source>
        <dbReference type="Pfam" id="PF01970"/>
    </source>
</evidence>
<dbReference type="AlphaFoldDB" id="E5YAP8"/>
<dbReference type="HOGENOM" id="CLU_022936_2_0_7"/>
<dbReference type="eggNOG" id="COG3333">
    <property type="taxonomic scope" value="Bacteria"/>
</dbReference>
<reference evidence="3 4" key="2">
    <citation type="submission" date="2013-04" db="EMBL/GenBank/DDBJ databases">
        <title>The Genome Sequence of Bilophila wadsworthia 3_1_6.</title>
        <authorList>
            <consortium name="The Broad Institute Genomics Platform"/>
            <person name="Earl A."/>
            <person name="Ward D."/>
            <person name="Feldgarden M."/>
            <person name="Gevers D."/>
            <person name="Sibley C."/>
            <person name="Strauss J."/>
            <person name="Allen-Vercoe E."/>
            <person name="Walker B."/>
            <person name="Young S."/>
            <person name="Zeng Q."/>
            <person name="Gargeya S."/>
            <person name="Fitzgerald M."/>
            <person name="Haas B."/>
            <person name="Abouelleil A."/>
            <person name="Allen A.W."/>
            <person name="Alvarado L."/>
            <person name="Arachchi H.M."/>
            <person name="Berlin A.M."/>
            <person name="Chapman S.B."/>
            <person name="Gainer-Dewar J."/>
            <person name="Goldberg J."/>
            <person name="Griggs A."/>
            <person name="Gujja S."/>
            <person name="Hansen M."/>
            <person name="Howarth C."/>
            <person name="Imamovic A."/>
            <person name="Ireland A."/>
            <person name="Larimer J."/>
            <person name="McCowan C."/>
            <person name="Murphy C."/>
            <person name="Pearson M."/>
            <person name="Poon T.W."/>
            <person name="Priest M."/>
            <person name="Roberts A."/>
            <person name="Saif S."/>
            <person name="Shea T."/>
            <person name="Sisk P."/>
            <person name="Sykes S."/>
            <person name="Wortman J."/>
            <person name="Nusbaum C."/>
            <person name="Birren B."/>
        </authorList>
    </citation>
    <scope>NUCLEOTIDE SEQUENCE [LARGE SCALE GENOMIC DNA]</scope>
    <source>
        <strain evidence="3 4">3_1_6</strain>
    </source>
</reference>
<proteinExistence type="predicted"/>
<feature type="transmembrane region" description="Helical" evidence="1">
    <location>
        <begin position="203"/>
        <end position="223"/>
    </location>
</feature>
<feature type="transmembrane region" description="Helical" evidence="1">
    <location>
        <begin position="463"/>
        <end position="485"/>
    </location>
</feature>
<evidence type="ECO:0000256" key="1">
    <source>
        <dbReference type="SAM" id="Phobius"/>
    </source>
</evidence>
<feature type="transmembrane region" description="Helical" evidence="1">
    <location>
        <begin position="355"/>
        <end position="381"/>
    </location>
</feature>
<feature type="transmembrane region" description="Helical" evidence="1">
    <location>
        <begin position="166"/>
        <end position="182"/>
    </location>
</feature>
<keyword evidence="1" id="KW-0472">Membrane</keyword>
<organism evidence="3 4">
    <name type="scientific">Bilophila wadsworthia (strain 3_1_6)</name>
    <dbReference type="NCBI Taxonomy" id="563192"/>
    <lineage>
        <taxon>Bacteria</taxon>
        <taxon>Pseudomonadati</taxon>
        <taxon>Thermodesulfobacteriota</taxon>
        <taxon>Desulfovibrionia</taxon>
        <taxon>Desulfovibrionales</taxon>
        <taxon>Desulfovibrionaceae</taxon>
        <taxon>Bilophila</taxon>
    </lineage>
</organism>
<feature type="transmembrane region" description="Helical" evidence="1">
    <location>
        <begin position="418"/>
        <end position="443"/>
    </location>
</feature>
<dbReference type="GeneID" id="78084277"/>
<keyword evidence="1" id="KW-1133">Transmembrane helix</keyword>
<feature type="transmembrane region" description="Helical" evidence="1">
    <location>
        <begin position="59"/>
        <end position="80"/>
    </location>
</feature>
<keyword evidence="1" id="KW-0812">Transmembrane</keyword>
<dbReference type="InterPro" id="IPR002823">
    <property type="entry name" value="DUF112_TM"/>
</dbReference>
<feature type="transmembrane region" description="Helical" evidence="1">
    <location>
        <begin position="20"/>
        <end position="47"/>
    </location>
</feature>
<gene>
    <name evidence="3" type="ORF">HMPREF0179_03269</name>
</gene>
<evidence type="ECO:0000313" key="3">
    <source>
        <dbReference type="EMBL" id="EFV42952.1"/>
    </source>
</evidence>
<feature type="transmembrane region" description="Helical" evidence="1">
    <location>
        <begin position="107"/>
        <end position="128"/>
    </location>
</feature>
<feature type="transmembrane region" description="Helical" evidence="1">
    <location>
        <begin position="387"/>
        <end position="406"/>
    </location>
</feature>
<dbReference type="STRING" id="563192.HMPREF0179_03269"/>
<feature type="transmembrane region" description="Helical" evidence="1">
    <location>
        <begin position="140"/>
        <end position="160"/>
    </location>
</feature>
<feature type="domain" description="DUF112" evidence="2">
    <location>
        <begin position="18"/>
        <end position="438"/>
    </location>
</feature>
<dbReference type="Pfam" id="PF01970">
    <property type="entry name" value="TctA"/>
    <property type="match status" value="1"/>
</dbReference>
<dbReference type="RefSeq" id="WP_005029895.1">
    <property type="nucleotide sequence ID" value="NZ_KE150238.1"/>
</dbReference>
<sequence>MVDSILAAFQMSINAETLLIVFIGAFYGTIIGALPGLGTVVALTMCLPFTLHMENVPAIALLLAVYCGSVFGGSISAVLINTPGTPQSAATGMDGYPMAKRGQAGQALGWVTVASVTGGLASCVVLIVATPQMAALSIRYGGPLEICALICLGLACIATLSQGNQIKGLMMGVFGLLLATVGNEPVSGMMRFTFGNRGMETGIDMLPLVVGVFPLAEVFYRIYEERSSVKAVPIDCRTIVFPRLSEWKGRFVGLLRSSGIGILIGILPGTGPTAATFISYASAKRSSKNGANFGKGEPDGLIAAESANNAVTGGALVPTLALGIPGDATLALLLATFAIHNLTPGVRLMVDFPDVVYASFITLVIANLMLIPSAILTVRLFGTLMRIPSPLFIGFILLLSLLGAFISRNLSFDLSVAIVMGLVGFAMRLWDFPAAAMLIGFVLGPQFEYRLGQVFLFKGELSWLEYFSQNPVGTGLLVITAFILLSPIYSALRRKGGDAATPDAASSEE</sequence>
<dbReference type="OrthoDB" id="9781349at2"/>
<keyword evidence="4" id="KW-1185">Reference proteome</keyword>
<reference evidence="3 4" key="1">
    <citation type="submission" date="2010-10" db="EMBL/GenBank/DDBJ databases">
        <authorList>
            <consortium name="The Broad Institute Genome Sequencing Platform"/>
            <person name="Ward D."/>
            <person name="Earl A."/>
            <person name="Feldgarden M."/>
            <person name="Young S.K."/>
            <person name="Gargeya S."/>
            <person name="Zeng Q."/>
            <person name="Alvarado L."/>
            <person name="Berlin A."/>
            <person name="Bochicchio J."/>
            <person name="Chapman S.B."/>
            <person name="Chen Z."/>
            <person name="Freedman E."/>
            <person name="Gellesch M."/>
            <person name="Goldberg J."/>
            <person name="Griggs A."/>
            <person name="Gujja S."/>
            <person name="Heilman E."/>
            <person name="Heiman D."/>
            <person name="Howarth C."/>
            <person name="Mehta T."/>
            <person name="Neiman D."/>
            <person name="Pearson M."/>
            <person name="Roberts A."/>
            <person name="Saif S."/>
            <person name="Shea T."/>
            <person name="Shenoy N."/>
            <person name="Sisk P."/>
            <person name="Stolte C."/>
            <person name="Sykes S."/>
            <person name="White J."/>
            <person name="Yandava C."/>
            <person name="Allen-Vercoe E."/>
            <person name="Sibley C."/>
            <person name="Ambrose C.E."/>
            <person name="Strauss J."/>
            <person name="Daigneault M."/>
            <person name="Haas B."/>
            <person name="Nusbaum C."/>
            <person name="Birren B."/>
        </authorList>
    </citation>
    <scope>NUCLEOTIDE SEQUENCE [LARGE SCALE GENOMIC DNA]</scope>
    <source>
        <strain evidence="3 4">3_1_6</strain>
    </source>
</reference>
<comment type="caution">
    <text evidence="3">The sequence shown here is derived from an EMBL/GenBank/DDBJ whole genome shotgun (WGS) entry which is preliminary data.</text>
</comment>
<protein>
    <recommendedName>
        <fullName evidence="2">DUF112 domain-containing protein</fullName>
    </recommendedName>
</protein>
<dbReference type="PANTHER" id="PTHR35342:SF5">
    <property type="entry name" value="TRICARBOXYLIC TRANSPORT PROTEIN"/>
    <property type="match status" value="1"/>
</dbReference>